<dbReference type="InterPro" id="IPR052940">
    <property type="entry name" value="Carb_Esterase_6"/>
</dbReference>
<evidence type="ECO:0000313" key="3">
    <source>
        <dbReference type="Proteomes" id="UP000504610"/>
    </source>
</evidence>
<dbReference type="GO" id="GO:0016787">
    <property type="term" value="F:hydrolase activity"/>
    <property type="evidence" value="ECO:0007669"/>
    <property type="project" value="UniProtKB-KW"/>
</dbReference>
<dbReference type="Pfam" id="PF03629">
    <property type="entry name" value="SASA"/>
    <property type="match status" value="1"/>
</dbReference>
<evidence type="ECO:0000256" key="1">
    <source>
        <dbReference type="ARBA" id="ARBA00022801"/>
    </source>
</evidence>
<dbReference type="SUPFAM" id="SSF52266">
    <property type="entry name" value="SGNH hydrolase"/>
    <property type="match status" value="1"/>
</dbReference>
<organism evidence="3 4">
    <name type="scientific">Raphanus sativus</name>
    <name type="common">Radish</name>
    <name type="synonym">Raphanus raphanistrum var. sativus</name>
    <dbReference type="NCBI Taxonomy" id="3726"/>
    <lineage>
        <taxon>Eukaryota</taxon>
        <taxon>Viridiplantae</taxon>
        <taxon>Streptophyta</taxon>
        <taxon>Embryophyta</taxon>
        <taxon>Tracheophyta</taxon>
        <taxon>Spermatophyta</taxon>
        <taxon>Magnoliopsida</taxon>
        <taxon>eudicotyledons</taxon>
        <taxon>Gunneridae</taxon>
        <taxon>Pentapetalae</taxon>
        <taxon>rosids</taxon>
        <taxon>malvids</taxon>
        <taxon>Brassicales</taxon>
        <taxon>Brassicaceae</taxon>
        <taxon>Brassiceae</taxon>
        <taxon>Raphanus</taxon>
    </lineage>
</organism>
<dbReference type="Proteomes" id="UP000504610">
    <property type="component" value="Chromosome 4"/>
</dbReference>
<keyword evidence="1" id="KW-0378">Hydrolase</keyword>
<dbReference type="KEGG" id="rsz:108851164"/>
<feature type="domain" description="Sialate O-acetylesterase" evidence="2">
    <location>
        <begin position="21"/>
        <end position="115"/>
    </location>
</feature>
<evidence type="ECO:0000259" key="2">
    <source>
        <dbReference type="Pfam" id="PF03629"/>
    </source>
</evidence>
<sequence length="129" mass="14061">MEGKSTTSAAESPEIQSHPPSQIFILSGQSNMAGCGGGVKDRHLNRCVSDEIVPSECAPDLSILRLSTDLRWEEARESLHADIDTSKVCGVGPGMAFTNAVRNRLESDSDDMIGLFLFFVLQHKNRITL</sequence>
<reference evidence="4" key="2">
    <citation type="submission" date="2025-08" db="UniProtKB">
        <authorList>
            <consortium name="RefSeq"/>
        </authorList>
    </citation>
    <scope>IDENTIFICATION</scope>
    <source>
        <tissue evidence="4">Leaf</tissue>
    </source>
</reference>
<gene>
    <name evidence="4" type="primary">LOC108851164</name>
</gene>
<dbReference type="InterPro" id="IPR005181">
    <property type="entry name" value="SASA"/>
</dbReference>
<dbReference type="PANTHER" id="PTHR31988:SF19">
    <property type="entry name" value="9-O-ACETYL-N-ACETYLNEURAMINIC ACID DEACETYLASE-RELATED"/>
    <property type="match status" value="1"/>
</dbReference>
<keyword evidence="3" id="KW-1185">Reference proteome</keyword>
<dbReference type="InterPro" id="IPR036514">
    <property type="entry name" value="SGNH_hydro_sf"/>
</dbReference>
<dbReference type="AlphaFoldDB" id="A0A6J0N5Y6"/>
<dbReference type="PANTHER" id="PTHR31988">
    <property type="entry name" value="ESTERASE, PUTATIVE (DUF303)-RELATED"/>
    <property type="match status" value="1"/>
</dbReference>
<proteinExistence type="predicted"/>
<dbReference type="OrthoDB" id="42638at2759"/>
<dbReference type="Gene3D" id="3.40.50.1110">
    <property type="entry name" value="SGNH hydrolase"/>
    <property type="match status" value="1"/>
</dbReference>
<accession>A0A6J0N5Y6</accession>
<protein>
    <submittedName>
        <fullName evidence="4">Probable carbohydrate esterase At4g34215</fullName>
    </submittedName>
</protein>
<evidence type="ECO:0000313" key="4">
    <source>
        <dbReference type="RefSeq" id="XP_018480082.2"/>
    </source>
</evidence>
<dbReference type="RefSeq" id="XP_018480082.2">
    <property type="nucleotide sequence ID" value="XM_018624580.2"/>
</dbReference>
<name>A0A6J0N5Y6_RAPSA</name>
<dbReference type="GeneID" id="108851164"/>
<reference evidence="3" key="1">
    <citation type="journal article" date="2019" name="Database">
        <title>The radish genome database (RadishGD): an integrated information resource for radish genomics.</title>
        <authorList>
            <person name="Yu H.J."/>
            <person name="Baek S."/>
            <person name="Lee Y.J."/>
            <person name="Cho A."/>
            <person name="Mun J.H."/>
        </authorList>
    </citation>
    <scope>NUCLEOTIDE SEQUENCE [LARGE SCALE GENOMIC DNA]</scope>
    <source>
        <strain evidence="3">cv. WK10039</strain>
    </source>
</reference>